<comment type="caution">
    <text evidence="2">The sequence shown here is derived from an EMBL/GenBank/DDBJ whole genome shotgun (WGS) entry which is preliminary data.</text>
</comment>
<dbReference type="Proteomes" id="UP001202479">
    <property type="component" value="Unassembled WGS sequence"/>
</dbReference>
<accession>A0AAI9SSA8</accession>
<evidence type="ECO:0000313" key="2">
    <source>
        <dbReference type="EMBL" id="KAI3402324.2"/>
    </source>
</evidence>
<proteinExistence type="predicted"/>
<feature type="coiled-coil region" evidence="1">
    <location>
        <begin position="102"/>
        <end position="129"/>
    </location>
</feature>
<sequence length="196" mass="22519">MSETQSSHTRSSIHQYLLRIENLEPLVSAASQLLKETDTNQRRLAKICHDIDVDFKFPTDVSVSNPQSALSHVSKETGVAALTYLIEQKYGYKPGTDLSSCTQTVESEIEELKRQNTFLRDLMKSKASKNIQLHQIIEDYESAIFTEILPELRKRLQSEKVNDEVNELLEEKLSRESEVYQAFSHKKEMSRGELNK</sequence>
<keyword evidence="1" id="KW-0175">Coiled coil</keyword>
<dbReference type="RefSeq" id="XP_049178073.1">
    <property type="nucleotide sequence ID" value="XM_049326381.1"/>
</dbReference>
<evidence type="ECO:0000256" key="1">
    <source>
        <dbReference type="SAM" id="Coils"/>
    </source>
</evidence>
<dbReference type="AlphaFoldDB" id="A0AAI9SSA8"/>
<evidence type="ECO:0000313" key="3">
    <source>
        <dbReference type="Proteomes" id="UP001202479"/>
    </source>
</evidence>
<name>A0AAI9SSA8_9ASCO</name>
<reference evidence="2" key="1">
    <citation type="journal article" date="2022" name="DNA Res.">
        <title>Genome analysis of five recently described species of the CUG-Ser clade uncovers Candida theae as a new hybrid lineage with pathogenic potential in the Candida parapsilosis species complex.</title>
        <authorList>
            <person name="Mixao V."/>
            <person name="Del Olmo V."/>
            <person name="Hegedusova E."/>
            <person name="Saus E."/>
            <person name="Pryszcz L."/>
            <person name="Cillingova A."/>
            <person name="Nosek J."/>
            <person name="Gabaldon T."/>
        </authorList>
    </citation>
    <scope>NUCLEOTIDE SEQUENCE</scope>
    <source>
        <strain evidence="2">CBS 10844</strain>
    </source>
</reference>
<keyword evidence="3" id="KW-1185">Reference proteome</keyword>
<dbReference type="GeneID" id="73382507"/>
<dbReference type="EMBL" id="JAHUZD010000150">
    <property type="protein sequence ID" value="KAI3402324.2"/>
    <property type="molecule type" value="Genomic_DNA"/>
</dbReference>
<organism evidence="2 3">
    <name type="scientific">Candida oxycetoniae</name>
    <dbReference type="NCBI Taxonomy" id="497107"/>
    <lineage>
        <taxon>Eukaryota</taxon>
        <taxon>Fungi</taxon>
        <taxon>Dikarya</taxon>
        <taxon>Ascomycota</taxon>
        <taxon>Saccharomycotina</taxon>
        <taxon>Pichiomycetes</taxon>
        <taxon>Debaryomycetaceae</taxon>
        <taxon>Candida/Lodderomyces clade</taxon>
        <taxon>Candida</taxon>
    </lineage>
</organism>
<protein>
    <submittedName>
        <fullName evidence="2">Uncharacterized protein</fullName>
    </submittedName>
</protein>
<gene>
    <name evidence="2" type="ORF">KGF56_004894</name>
</gene>